<evidence type="ECO:0000313" key="5">
    <source>
        <dbReference type="Proteomes" id="UP000663856"/>
    </source>
</evidence>
<feature type="domain" description="Ricin B lectin" evidence="2">
    <location>
        <begin position="178"/>
        <end position="314"/>
    </location>
</feature>
<dbReference type="InterPro" id="IPR035992">
    <property type="entry name" value="Ricin_B-like_lectins"/>
</dbReference>
<dbReference type="Proteomes" id="UP000663856">
    <property type="component" value="Unassembled WGS sequence"/>
</dbReference>
<proteinExistence type="predicted"/>
<dbReference type="EMBL" id="CAJNRF010005120">
    <property type="protein sequence ID" value="CAF2067570.1"/>
    <property type="molecule type" value="Genomic_DNA"/>
</dbReference>
<dbReference type="SUPFAM" id="SSF50370">
    <property type="entry name" value="Ricin B-like lectins"/>
    <property type="match status" value="2"/>
</dbReference>
<dbReference type="SUPFAM" id="SSF55797">
    <property type="entry name" value="PR-1-like"/>
    <property type="match status" value="1"/>
</dbReference>
<sequence length="741" mass="82407">MNTLEKEIFTLINNHRQQHGLPALQPSVNLAYVAHTHAMDVVENNPDVNGGNMHSWSDKGKWKPVTYTSDHRYASLMWSKPSEISNYKFNGFEISFGYGKNVRKTMTLDPNRVVESWKNSPGHNDVMVQSGGFSHMPMKAMGAGVYKGYACVWFGHELDTYSAPNGTPKGKEPNEFSGNYQLLNVQSNKVLDIYGKGTDDGTNVQIFGNHGGENQIWVIHANQDGTVKLINPHSGKVLDVYGSGTSDGTNVQIFTDNGSNAQKWHVQGIEGGKYKLINVGSSKALDVTSSGTSDGTNVQMWSDNGTPAQQWQLIRYSSQSKEPNEFSGNYQLLNVQSNKVLDIYGKGTDDGTNVQIFVNHGGENQIWVIHANQDGTVKLINPHSGKVLDVYGSGTSDGTNVQIFTDNGSNAQKWHVQGIEGGKYKLINVGSSKALDVTSSGTSDGTNVQMWSDNALIQQSQLSVQLQQHIHHSASSQHSPRRPPRSTRSSLETISSIPLLMNHQQNCSEVRPLMEQQTTPVTSTPRRPASDSFDNSDSIRQRMKKPLRINDHPPRNEQVEQHQLHTLAPPHHHQHSFNMNVLKRAVSSNLPCFFIIFDASVESNNIPSSIQVAIVLKKCFAQNQIPIKELSMCVQAGERRFKFAVDKKAEFIKPRTLSDCFDSAVRYVPLDINQNIAQQQILKTIPATVGFSSILYHHCQRATYDIRFTVRSLEPYQTALELGRLSIGHSRTLKISHRKLL</sequence>
<dbReference type="InterPro" id="IPR035940">
    <property type="entry name" value="CAP_sf"/>
</dbReference>
<gene>
    <name evidence="4" type="ORF">OVN521_LOCUS4162</name>
    <name evidence="3" type="ORF">WKI299_LOCUS13533</name>
</gene>
<dbReference type="Pfam" id="PF00188">
    <property type="entry name" value="CAP"/>
    <property type="match status" value="1"/>
</dbReference>
<feature type="region of interest" description="Disordered" evidence="1">
    <location>
        <begin position="462"/>
        <end position="491"/>
    </location>
</feature>
<dbReference type="SMART" id="SM00458">
    <property type="entry name" value="RICIN"/>
    <property type="match status" value="2"/>
</dbReference>
<evidence type="ECO:0000313" key="4">
    <source>
        <dbReference type="EMBL" id="CAF3806046.1"/>
    </source>
</evidence>
<name>A0A816QXR5_9BILA</name>
<dbReference type="CDD" id="cd05379">
    <property type="entry name" value="CAP_bacterial"/>
    <property type="match status" value="1"/>
</dbReference>
<dbReference type="InterPro" id="IPR000772">
    <property type="entry name" value="Ricin_B_lectin"/>
</dbReference>
<accession>A0A816QXR5</accession>
<dbReference type="PROSITE" id="PS50231">
    <property type="entry name" value="RICIN_B_LECTIN"/>
    <property type="match status" value="2"/>
</dbReference>
<evidence type="ECO:0000313" key="3">
    <source>
        <dbReference type="EMBL" id="CAF2067570.1"/>
    </source>
</evidence>
<evidence type="ECO:0000259" key="2">
    <source>
        <dbReference type="SMART" id="SM00458"/>
    </source>
</evidence>
<reference evidence="3" key="1">
    <citation type="submission" date="2021-02" db="EMBL/GenBank/DDBJ databases">
        <authorList>
            <person name="Nowell W R."/>
        </authorList>
    </citation>
    <scope>NUCLEOTIDE SEQUENCE</scope>
</reference>
<organism evidence="3 5">
    <name type="scientific">Rotaria magnacalcarata</name>
    <dbReference type="NCBI Taxonomy" id="392030"/>
    <lineage>
        <taxon>Eukaryota</taxon>
        <taxon>Metazoa</taxon>
        <taxon>Spiralia</taxon>
        <taxon>Gnathifera</taxon>
        <taxon>Rotifera</taxon>
        <taxon>Eurotatoria</taxon>
        <taxon>Bdelloidea</taxon>
        <taxon>Philodinida</taxon>
        <taxon>Philodinidae</taxon>
        <taxon>Rotaria</taxon>
    </lineage>
</organism>
<feature type="domain" description="Ricin B lectin" evidence="2">
    <location>
        <begin position="328"/>
        <end position="464"/>
    </location>
</feature>
<dbReference type="InterPro" id="IPR014044">
    <property type="entry name" value="CAP_dom"/>
</dbReference>
<dbReference type="Proteomes" id="UP000663866">
    <property type="component" value="Unassembled WGS sequence"/>
</dbReference>
<dbReference type="CDD" id="cd00161">
    <property type="entry name" value="beta-trefoil_Ricin-like"/>
    <property type="match status" value="2"/>
</dbReference>
<dbReference type="Gene3D" id="2.80.10.50">
    <property type="match status" value="6"/>
</dbReference>
<keyword evidence="6" id="KW-1185">Reference proteome</keyword>
<protein>
    <recommendedName>
        <fullName evidence="2">Ricin B lectin domain-containing protein</fullName>
    </recommendedName>
</protein>
<evidence type="ECO:0000256" key="1">
    <source>
        <dbReference type="SAM" id="MobiDB-lite"/>
    </source>
</evidence>
<dbReference type="EMBL" id="CAJOBG010000379">
    <property type="protein sequence ID" value="CAF3806046.1"/>
    <property type="molecule type" value="Genomic_DNA"/>
</dbReference>
<feature type="compositionally biased region" description="Polar residues" evidence="1">
    <location>
        <begin position="515"/>
        <end position="525"/>
    </location>
</feature>
<feature type="compositionally biased region" description="Low complexity" evidence="1">
    <location>
        <begin position="462"/>
        <end position="478"/>
    </location>
</feature>
<dbReference type="Pfam" id="PF14200">
    <property type="entry name" value="RicinB_lectin_2"/>
    <property type="match status" value="3"/>
</dbReference>
<feature type="region of interest" description="Disordered" evidence="1">
    <location>
        <begin position="514"/>
        <end position="540"/>
    </location>
</feature>
<dbReference type="AlphaFoldDB" id="A0A816QXR5"/>
<comment type="caution">
    <text evidence="3">The sequence shown here is derived from an EMBL/GenBank/DDBJ whole genome shotgun (WGS) entry which is preliminary data.</text>
</comment>
<dbReference type="Gene3D" id="3.40.33.10">
    <property type="entry name" value="CAP"/>
    <property type="match status" value="1"/>
</dbReference>
<evidence type="ECO:0000313" key="6">
    <source>
        <dbReference type="Proteomes" id="UP000663866"/>
    </source>
</evidence>